<feature type="domain" description="NADPH-dependent reductive aminase-like C-terminal" evidence="5">
    <location>
        <begin position="168"/>
        <end position="292"/>
    </location>
</feature>
<evidence type="ECO:0000313" key="6">
    <source>
        <dbReference type="EMBL" id="WIM93583.1"/>
    </source>
</evidence>
<dbReference type="Gene3D" id="3.40.50.720">
    <property type="entry name" value="NAD(P)-binding Rossmann-like Domain"/>
    <property type="match status" value="1"/>
</dbReference>
<proteinExistence type="inferred from homology"/>
<name>A0ABY8WAV9_9ACTN</name>
<keyword evidence="3" id="KW-0732">Signal</keyword>
<dbReference type="Gene3D" id="1.10.1040.10">
    <property type="entry name" value="N-(1-d-carboxylethyl)-l-norvaline Dehydrogenase, domain 2"/>
    <property type="match status" value="1"/>
</dbReference>
<dbReference type="InterPro" id="IPR051265">
    <property type="entry name" value="HIBADH-related_NP60_sf"/>
</dbReference>
<evidence type="ECO:0000256" key="2">
    <source>
        <dbReference type="ARBA" id="ARBA00023002"/>
    </source>
</evidence>
<dbReference type="InterPro" id="IPR036291">
    <property type="entry name" value="NAD(P)-bd_dom_sf"/>
</dbReference>
<evidence type="ECO:0000256" key="3">
    <source>
        <dbReference type="SAM" id="SignalP"/>
    </source>
</evidence>
<feature type="domain" description="6-phosphogluconate dehydrogenase NADP-binding" evidence="4">
    <location>
        <begin position="14"/>
        <end position="164"/>
    </location>
</feature>
<gene>
    <name evidence="6" type="ORF">ACTOB_005566</name>
</gene>
<evidence type="ECO:0000313" key="7">
    <source>
        <dbReference type="Proteomes" id="UP001240150"/>
    </source>
</evidence>
<keyword evidence="7" id="KW-1185">Reference proteome</keyword>
<dbReference type="PANTHER" id="PTHR43580">
    <property type="entry name" value="OXIDOREDUCTASE GLYR1-RELATED"/>
    <property type="match status" value="1"/>
</dbReference>
<feature type="signal peptide" evidence="3">
    <location>
        <begin position="1"/>
        <end position="27"/>
    </location>
</feature>
<sequence>MTHHKNANSRIPAVAVLGLGPMGRALAAASLAAGHPTVLWNRSPDKAAPLVARGASVAATPAEAARRASVVLTCVVDYEAARAVVAGLASGSTAMVVNLSSGHAAQARDMASWAAGQGIDYLDGAIVTPAPTIGTPAASILYSGPRALYDRSAIVRESLGAGVYLGADAGTAAAYEMALLDLFTMCVGGLAHAFALAAAEGISPEAFARFARGIGHLLPDMSDRFADQLSTGSFSADVSSIASAGSAIAHVRAAASARDLDTAPLRAVQSIIDRAVAAGYGDDSYARLAQSLSSVGRTVTPIENPA</sequence>
<keyword evidence="2" id="KW-0560">Oxidoreductase</keyword>
<evidence type="ECO:0000259" key="5">
    <source>
        <dbReference type="Pfam" id="PF21761"/>
    </source>
</evidence>
<dbReference type="InterPro" id="IPR013328">
    <property type="entry name" value="6PGD_dom2"/>
</dbReference>
<protein>
    <submittedName>
        <fullName evidence="6">NAD(P)-binding domain-containing protein</fullName>
    </submittedName>
</protein>
<dbReference type="PIRSF" id="PIRSF000103">
    <property type="entry name" value="HIBADH"/>
    <property type="match status" value="1"/>
</dbReference>
<reference evidence="6 7" key="1">
    <citation type="submission" date="2023-06" db="EMBL/GenBank/DDBJ databases">
        <authorList>
            <person name="Yushchuk O."/>
            <person name="Binda E."/>
            <person name="Ruckert-Reed C."/>
            <person name="Fedorenko V."/>
            <person name="Kalinowski J."/>
            <person name="Marinelli F."/>
        </authorList>
    </citation>
    <scope>NUCLEOTIDE SEQUENCE [LARGE SCALE GENOMIC DNA]</scope>
    <source>
        <strain evidence="6 7">NRRL 3884</strain>
    </source>
</reference>
<dbReference type="InterPro" id="IPR015815">
    <property type="entry name" value="HIBADH-related"/>
</dbReference>
<dbReference type="Pfam" id="PF03446">
    <property type="entry name" value="NAD_binding_2"/>
    <property type="match status" value="1"/>
</dbReference>
<dbReference type="SUPFAM" id="SSF51735">
    <property type="entry name" value="NAD(P)-binding Rossmann-fold domains"/>
    <property type="match status" value="1"/>
</dbReference>
<organism evidence="6 7">
    <name type="scientific">Actinoplanes oblitus</name>
    <dbReference type="NCBI Taxonomy" id="3040509"/>
    <lineage>
        <taxon>Bacteria</taxon>
        <taxon>Bacillati</taxon>
        <taxon>Actinomycetota</taxon>
        <taxon>Actinomycetes</taxon>
        <taxon>Micromonosporales</taxon>
        <taxon>Micromonosporaceae</taxon>
        <taxon>Actinoplanes</taxon>
    </lineage>
</organism>
<dbReference type="RefSeq" id="WP_284914791.1">
    <property type="nucleotide sequence ID" value="NZ_CP126980.1"/>
</dbReference>
<dbReference type="Proteomes" id="UP001240150">
    <property type="component" value="Chromosome"/>
</dbReference>
<feature type="chain" id="PRO_5047431025" evidence="3">
    <location>
        <begin position="28"/>
        <end position="306"/>
    </location>
</feature>
<dbReference type="Pfam" id="PF21761">
    <property type="entry name" value="RedAm-like_C"/>
    <property type="match status" value="1"/>
</dbReference>
<dbReference type="InterPro" id="IPR006115">
    <property type="entry name" value="6PGDH_NADP-bd"/>
</dbReference>
<accession>A0ABY8WAV9</accession>
<dbReference type="EMBL" id="CP126980">
    <property type="protein sequence ID" value="WIM93583.1"/>
    <property type="molecule type" value="Genomic_DNA"/>
</dbReference>
<evidence type="ECO:0000259" key="4">
    <source>
        <dbReference type="Pfam" id="PF03446"/>
    </source>
</evidence>
<comment type="similarity">
    <text evidence="1">Belongs to the HIBADH-related family.</text>
</comment>
<dbReference type="PANTHER" id="PTHR43580:SF2">
    <property type="entry name" value="CYTOKINE-LIKE NUCLEAR FACTOR N-PAC"/>
    <property type="match status" value="1"/>
</dbReference>
<evidence type="ECO:0000256" key="1">
    <source>
        <dbReference type="ARBA" id="ARBA00009080"/>
    </source>
</evidence>
<dbReference type="InterPro" id="IPR048666">
    <property type="entry name" value="RedAm-like_C"/>
</dbReference>